<dbReference type="InterPro" id="IPR036259">
    <property type="entry name" value="MFS_trans_sf"/>
</dbReference>
<dbReference type="Pfam" id="PF00083">
    <property type="entry name" value="Sugar_tr"/>
    <property type="match status" value="1"/>
</dbReference>
<keyword evidence="4 5" id="KW-0472">Membrane</keyword>
<keyword evidence="8" id="KW-1185">Reference proteome</keyword>
<dbReference type="Proteomes" id="UP001215280">
    <property type="component" value="Unassembled WGS sequence"/>
</dbReference>
<comment type="subcellular location">
    <subcellularLocation>
        <location evidence="1">Membrane</location>
        <topology evidence="1">Multi-pass membrane protein</topology>
    </subcellularLocation>
</comment>
<dbReference type="PANTHER" id="PTHR24064">
    <property type="entry name" value="SOLUTE CARRIER FAMILY 22 MEMBER"/>
    <property type="match status" value="1"/>
</dbReference>
<reference evidence="7" key="1">
    <citation type="submission" date="2023-03" db="EMBL/GenBank/DDBJ databases">
        <title>Massive genome expansion in bonnet fungi (Mycena s.s.) driven by repeated elements and novel gene families across ecological guilds.</title>
        <authorList>
            <consortium name="Lawrence Berkeley National Laboratory"/>
            <person name="Harder C.B."/>
            <person name="Miyauchi S."/>
            <person name="Viragh M."/>
            <person name="Kuo A."/>
            <person name="Thoen E."/>
            <person name="Andreopoulos B."/>
            <person name="Lu D."/>
            <person name="Skrede I."/>
            <person name="Drula E."/>
            <person name="Henrissat B."/>
            <person name="Morin E."/>
            <person name="Kohler A."/>
            <person name="Barry K."/>
            <person name="LaButti K."/>
            <person name="Morin E."/>
            <person name="Salamov A."/>
            <person name="Lipzen A."/>
            <person name="Mereny Z."/>
            <person name="Hegedus B."/>
            <person name="Baldrian P."/>
            <person name="Stursova M."/>
            <person name="Weitz H."/>
            <person name="Taylor A."/>
            <person name="Grigoriev I.V."/>
            <person name="Nagy L.G."/>
            <person name="Martin F."/>
            <person name="Kauserud H."/>
        </authorList>
    </citation>
    <scope>NUCLEOTIDE SEQUENCE</scope>
    <source>
        <strain evidence="7">CBHHK188m</strain>
    </source>
</reference>
<evidence type="ECO:0000259" key="6">
    <source>
        <dbReference type="PROSITE" id="PS50850"/>
    </source>
</evidence>
<evidence type="ECO:0000256" key="5">
    <source>
        <dbReference type="SAM" id="Phobius"/>
    </source>
</evidence>
<protein>
    <recommendedName>
        <fullName evidence="6">Major facilitator superfamily (MFS) profile domain-containing protein</fullName>
    </recommendedName>
</protein>
<evidence type="ECO:0000256" key="1">
    <source>
        <dbReference type="ARBA" id="ARBA00004141"/>
    </source>
</evidence>
<dbReference type="PROSITE" id="PS50850">
    <property type="entry name" value="MFS"/>
    <property type="match status" value="1"/>
</dbReference>
<dbReference type="SUPFAM" id="SSF103473">
    <property type="entry name" value="MFS general substrate transporter"/>
    <property type="match status" value="1"/>
</dbReference>
<dbReference type="InterPro" id="IPR020846">
    <property type="entry name" value="MFS_dom"/>
</dbReference>
<proteinExistence type="predicted"/>
<evidence type="ECO:0000256" key="2">
    <source>
        <dbReference type="ARBA" id="ARBA00022692"/>
    </source>
</evidence>
<feature type="transmembrane region" description="Helical" evidence="5">
    <location>
        <begin position="110"/>
        <end position="128"/>
    </location>
</feature>
<evidence type="ECO:0000313" key="7">
    <source>
        <dbReference type="EMBL" id="KAJ7767030.1"/>
    </source>
</evidence>
<dbReference type="GO" id="GO:0016020">
    <property type="term" value="C:membrane"/>
    <property type="evidence" value="ECO:0007669"/>
    <property type="project" value="UniProtKB-SubCell"/>
</dbReference>
<evidence type="ECO:0000256" key="4">
    <source>
        <dbReference type="ARBA" id="ARBA00023136"/>
    </source>
</evidence>
<accession>A0AAD7JKY5</accession>
<feature type="transmembrane region" description="Helical" evidence="5">
    <location>
        <begin position="44"/>
        <end position="66"/>
    </location>
</feature>
<feature type="transmembrane region" description="Helical" evidence="5">
    <location>
        <begin position="78"/>
        <end position="98"/>
    </location>
</feature>
<dbReference type="GO" id="GO:0022857">
    <property type="term" value="F:transmembrane transporter activity"/>
    <property type="evidence" value="ECO:0007669"/>
    <property type="project" value="InterPro"/>
</dbReference>
<gene>
    <name evidence="7" type="ORF">DFH07DRAFT_736989</name>
</gene>
<dbReference type="InterPro" id="IPR005828">
    <property type="entry name" value="MFS_sugar_transport-like"/>
</dbReference>
<feature type="non-terminal residue" evidence="7">
    <location>
        <position position="1"/>
    </location>
</feature>
<keyword evidence="3 5" id="KW-1133">Transmembrane helix</keyword>
<dbReference type="Gene3D" id="1.20.1250.20">
    <property type="entry name" value="MFS general substrate transporter like domains"/>
    <property type="match status" value="1"/>
</dbReference>
<dbReference type="EMBL" id="JARJLG010000031">
    <property type="protein sequence ID" value="KAJ7767030.1"/>
    <property type="molecule type" value="Genomic_DNA"/>
</dbReference>
<feature type="transmembrane region" description="Helical" evidence="5">
    <location>
        <begin position="6"/>
        <end position="32"/>
    </location>
</feature>
<evidence type="ECO:0000256" key="3">
    <source>
        <dbReference type="ARBA" id="ARBA00022989"/>
    </source>
</evidence>
<comment type="caution">
    <text evidence="7">The sequence shown here is derived from an EMBL/GenBank/DDBJ whole genome shotgun (WGS) entry which is preliminary data.</text>
</comment>
<name>A0AAD7JKY5_9AGAR</name>
<feature type="domain" description="Major facilitator superfamily (MFS) profile" evidence="6">
    <location>
        <begin position="1"/>
        <end position="133"/>
    </location>
</feature>
<keyword evidence="2 5" id="KW-0812">Transmembrane</keyword>
<evidence type="ECO:0000313" key="8">
    <source>
        <dbReference type="Proteomes" id="UP001215280"/>
    </source>
</evidence>
<dbReference type="AlphaFoldDB" id="A0AAD7JKY5"/>
<sequence length="152" mass="16750">GYYMAVLLIEVLGCKVIQIQGFLMAVLFLGILACKFTTLSNPAFIVNFVLLQFFFNFGANTTTYIYPAELFPTKFKAFTHGLSAVSGQAGAIISTLAFNQLSISLGTPKVLWIFFGCSILGAFFTLLLPEMCGRDPDELLVQEITAEKNVRR</sequence>
<organism evidence="7 8">
    <name type="scientific">Mycena maculata</name>
    <dbReference type="NCBI Taxonomy" id="230809"/>
    <lineage>
        <taxon>Eukaryota</taxon>
        <taxon>Fungi</taxon>
        <taxon>Dikarya</taxon>
        <taxon>Basidiomycota</taxon>
        <taxon>Agaricomycotina</taxon>
        <taxon>Agaricomycetes</taxon>
        <taxon>Agaricomycetidae</taxon>
        <taxon>Agaricales</taxon>
        <taxon>Marasmiineae</taxon>
        <taxon>Mycenaceae</taxon>
        <taxon>Mycena</taxon>
    </lineage>
</organism>